<proteinExistence type="predicted"/>
<dbReference type="SUPFAM" id="SSF51395">
    <property type="entry name" value="FMN-linked oxidoreductases"/>
    <property type="match status" value="1"/>
</dbReference>
<keyword evidence="3" id="KW-0521">NADP</keyword>
<evidence type="ECO:0000256" key="4">
    <source>
        <dbReference type="SAM" id="MobiDB-lite"/>
    </source>
</evidence>
<name>A0AAD8IEY1_9APIA</name>
<keyword evidence="6" id="KW-1185">Reference proteome</keyword>
<evidence type="ECO:0000256" key="3">
    <source>
        <dbReference type="ARBA" id="ARBA00022857"/>
    </source>
</evidence>
<dbReference type="GO" id="GO:0016491">
    <property type="term" value="F:oxidoreductase activity"/>
    <property type="evidence" value="ECO:0007669"/>
    <property type="project" value="InterPro"/>
</dbReference>
<accession>A0AAD8IEY1</accession>
<gene>
    <name evidence="5" type="ORF">POM88_021494</name>
</gene>
<dbReference type="AlphaFoldDB" id="A0AAD8IEY1"/>
<dbReference type="Proteomes" id="UP001237642">
    <property type="component" value="Unassembled WGS sequence"/>
</dbReference>
<organism evidence="5 6">
    <name type="scientific">Heracleum sosnowskyi</name>
    <dbReference type="NCBI Taxonomy" id="360622"/>
    <lineage>
        <taxon>Eukaryota</taxon>
        <taxon>Viridiplantae</taxon>
        <taxon>Streptophyta</taxon>
        <taxon>Embryophyta</taxon>
        <taxon>Tracheophyta</taxon>
        <taxon>Spermatophyta</taxon>
        <taxon>Magnoliopsida</taxon>
        <taxon>eudicotyledons</taxon>
        <taxon>Gunneridae</taxon>
        <taxon>Pentapetalae</taxon>
        <taxon>asterids</taxon>
        <taxon>campanulids</taxon>
        <taxon>Apiales</taxon>
        <taxon>Apiaceae</taxon>
        <taxon>Apioideae</taxon>
        <taxon>apioid superclade</taxon>
        <taxon>Tordylieae</taxon>
        <taxon>Tordyliinae</taxon>
        <taxon>Heracleum</taxon>
    </lineage>
</organism>
<evidence type="ECO:0000313" key="5">
    <source>
        <dbReference type="EMBL" id="KAK1383759.1"/>
    </source>
</evidence>
<dbReference type="EMBL" id="JAUIZM010000005">
    <property type="protein sequence ID" value="KAK1383759.1"/>
    <property type="molecule type" value="Genomic_DNA"/>
</dbReference>
<dbReference type="Gene3D" id="3.20.20.70">
    <property type="entry name" value="Aldolase class I"/>
    <property type="match status" value="1"/>
</dbReference>
<evidence type="ECO:0000256" key="2">
    <source>
        <dbReference type="ARBA" id="ARBA00022643"/>
    </source>
</evidence>
<evidence type="ECO:0000313" key="6">
    <source>
        <dbReference type="Proteomes" id="UP001237642"/>
    </source>
</evidence>
<comment type="caution">
    <text evidence="5">The sequence shown here is derived from an EMBL/GenBank/DDBJ whole genome shotgun (WGS) entry which is preliminary data.</text>
</comment>
<protein>
    <submittedName>
        <fullName evidence="5">Uncharacterized protein</fullName>
    </submittedName>
</protein>
<keyword evidence="1" id="KW-0285">Flavoprotein</keyword>
<dbReference type="PANTHER" id="PTHR22893:SF91">
    <property type="entry name" value="NADPH DEHYDROGENASE 2-RELATED"/>
    <property type="match status" value="1"/>
</dbReference>
<evidence type="ECO:0000256" key="1">
    <source>
        <dbReference type="ARBA" id="ARBA00022630"/>
    </source>
</evidence>
<reference evidence="5" key="2">
    <citation type="submission" date="2023-05" db="EMBL/GenBank/DDBJ databases">
        <authorList>
            <person name="Schelkunov M.I."/>
        </authorList>
    </citation>
    <scope>NUCLEOTIDE SEQUENCE</scope>
    <source>
        <strain evidence="5">Hsosn_3</strain>
        <tissue evidence="5">Leaf</tissue>
    </source>
</reference>
<reference evidence="5" key="1">
    <citation type="submission" date="2023-02" db="EMBL/GenBank/DDBJ databases">
        <title>Genome of toxic invasive species Heracleum sosnowskyi carries increased number of genes despite the absence of recent whole-genome duplications.</title>
        <authorList>
            <person name="Schelkunov M."/>
            <person name="Shtratnikova V."/>
            <person name="Makarenko M."/>
            <person name="Klepikova A."/>
            <person name="Omelchenko D."/>
            <person name="Novikova G."/>
            <person name="Obukhova E."/>
            <person name="Bogdanov V."/>
            <person name="Penin A."/>
            <person name="Logacheva M."/>
        </authorList>
    </citation>
    <scope>NUCLEOTIDE SEQUENCE</scope>
    <source>
        <strain evidence="5">Hsosn_3</strain>
        <tissue evidence="5">Leaf</tissue>
    </source>
</reference>
<dbReference type="InterPro" id="IPR013785">
    <property type="entry name" value="Aldolase_TIM"/>
</dbReference>
<keyword evidence="2" id="KW-0288">FMN</keyword>
<dbReference type="GO" id="GO:0010181">
    <property type="term" value="F:FMN binding"/>
    <property type="evidence" value="ECO:0007669"/>
    <property type="project" value="InterPro"/>
</dbReference>
<dbReference type="PANTHER" id="PTHR22893">
    <property type="entry name" value="NADH OXIDOREDUCTASE-RELATED"/>
    <property type="match status" value="1"/>
</dbReference>
<feature type="region of interest" description="Disordered" evidence="4">
    <location>
        <begin position="1"/>
        <end position="26"/>
    </location>
</feature>
<sequence length="101" mass="11106">MEDAVDKGFQPNGHAPISYTDKSIDGADYSPLRRLSTEEISQIIIDFRLAARNAMEADLERLFGETLQSCFEIAEAVSEDIGANKVSMRLSIFSDYLGAGD</sequence>
<dbReference type="InterPro" id="IPR045247">
    <property type="entry name" value="Oye-like"/>
</dbReference>